<sequence length="295" mass="34155">MINVAGRTFQWNELIEQVQVSSTGRNILQQLDNSPGVYRYRSFAELENTILIREQIMNAAKKLNNSSVSFAVFSETRANDRYWTITEQGGIRLRPGVKSSIAIRDIYQNGTAYAFECATAMIILYYYAALEYLGAETFDNYFKDLYLYSWVTDSDLALDIATAREPIPGDVVYFDNPDHRRPEWQGENAVFLGDDRYYGHGMGILSAEAMIEQLNLLGESSEVDATMLDKFVRPNFRHWMDLKYRNSSRSFRTTENRVILYQSIYHHNLCSISYPYYRTLLNTHHANQLKITMGQ</sequence>
<protein>
    <submittedName>
        <fullName evidence="4">Protein-glutamine gamma-glutamyltransferase</fullName>
    </submittedName>
</protein>
<dbReference type="RefSeq" id="WP_089063322.1">
    <property type="nucleotide sequence ID" value="NZ_CP022315.1"/>
</dbReference>
<keyword evidence="3" id="KW-0012">Acyltransferase</keyword>
<keyword evidence="1 4" id="KW-0808">Transferase</keyword>
<organism evidence="4 5">
    <name type="scientific">Virgibacillus phasianinus</name>
    <dbReference type="NCBI Taxonomy" id="2017483"/>
    <lineage>
        <taxon>Bacteria</taxon>
        <taxon>Bacillati</taxon>
        <taxon>Bacillota</taxon>
        <taxon>Bacilli</taxon>
        <taxon>Bacillales</taxon>
        <taxon>Bacillaceae</taxon>
        <taxon>Virgibacillus</taxon>
    </lineage>
</organism>
<dbReference type="OrthoDB" id="1845399at2"/>
<accession>A0A220U6Y2</accession>
<dbReference type="EMBL" id="CP022315">
    <property type="protein sequence ID" value="ASK64064.1"/>
    <property type="molecule type" value="Genomic_DNA"/>
</dbReference>
<evidence type="ECO:0000313" key="4">
    <source>
        <dbReference type="EMBL" id="ASK64064.1"/>
    </source>
</evidence>
<gene>
    <name evidence="4" type="ORF">CFK37_18830</name>
</gene>
<dbReference type="Proteomes" id="UP000198312">
    <property type="component" value="Chromosome"/>
</dbReference>
<evidence type="ECO:0000256" key="3">
    <source>
        <dbReference type="ARBA" id="ARBA00023315"/>
    </source>
</evidence>
<dbReference type="GO" id="GO:0003810">
    <property type="term" value="F:protein-glutamine gamma-glutamyltransferase activity"/>
    <property type="evidence" value="ECO:0007669"/>
    <property type="project" value="InterPro"/>
</dbReference>
<name>A0A220U6Y2_9BACI</name>
<keyword evidence="2" id="KW-0749">Sporulation</keyword>
<dbReference type="InterPro" id="IPR020916">
    <property type="entry name" value="Gln_gamma-glutamylTfrase_bac"/>
</dbReference>
<keyword evidence="5" id="KW-1185">Reference proteome</keyword>
<proteinExistence type="predicted"/>
<evidence type="ECO:0000256" key="1">
    <source>
        <dbReference type="ARBA" id="ARBA00022679"/>
    </source>
</evidence>
<dbReference type="Pfam" id="PF20085">
    <property type="entry name" value="TGL"/>
    <property type="match status" value="1"/>
</dbReference>
<dbReference type="AlphaFoldDB" id="A0A220U6Y2"/>
<dbReference type="KEGG" id="vil:CFK37_18830"/>
<dbReference type="GO" id="GO:0030435">
    <property type="term" value="P:sporulation resulting in formation of a cellular spore"/>
    <property type="evidence" value="ECO:0007669"/>
    <property type="project" value="UniProtKB-KW"/>
</dbReference>
<evidence type="ECO:0000313" key="5">
    <source>
        <dbReference type="Proteomes" id="UP000198312"/>
    </source>
</evidence>
<evidence type="ECO:0000256" key="2">
    <source>
        <dbReference type="ARBA" id="ARBA00022969"/>
    </source>
</evidence>
<reference evidence="4 5" key="1">
    <citation type="submission" date="2017-07" db="EMBL/GenBank/DDBJ databases">
        <title>Virgibacillus sp. LM2416.</title>
        <authorList>
            <person name="Tak E.J."/>
            <person name="Bae J.-W."/>
        </authorList>
    </citation>
    <scope>NUCLEOTIDE SEQUENCE [LARGE SCALE GENOMIC DNA]</scope>
    <source>
        <strain evidence="4 5">LM2416</strain>
    </source>
</reference>